<organism evidence="2 3">
    <name type="scientific">Canna indica</name>
    <name type="common">Indian-shot</name>
    <dbReference type="NCBI Taxonomy" id="4628"/>
    <lineage>
        <taxon>Eukaryota</taxon>
        <taxon>Viridiplantae</taxon>
        <taxon>Streptophyta</taxon>
        <taxon>Embryophyta</taxon>
        <taxon>Tracheophyta</taxon>
        <taxon>Spermatophyta</taxon>
        <taxon>Magnoliopsida</taxon>
        <taxon>Liliopsida</taxon>
        <taxon>Zingiberales</taxon>
        <taxon>Cannaceae</taxon>
        <taxon>Canna</taxon>
    </lineage>
</organism>
<feature type="region of interest" description="Disordered" evidence="1">
    <location>
        <begin position="120"/>
        <end position="153"/>
    </location>
</feature>
<dbReference type="Proteomes" id="UP001327560">
    <property type="component" value="Chromosome 5"/>
</dbReference>
<dbReference type="AlphaFoldDB" id="A0AAQ3QHN6"/>
<evidence type="ECO:0000256" key="1">
    <source>
        <dbReference type="SAM" id="MobiDB-lite"/>
    </source>
</evidence>
<protein>
    <submittedName>
        <fullName evidence="2">Uncharacterized protein</fullName>
    </submittedName>
</protein>
<keyword evidence="3" id="KW-1185">Reference proteome</keyword>
<feature type="compositionally biased region" description="Basic and acidic residues" evidence="1">
    <location>
        <begin position="126"/>
        <end position="145"/>
    </location>
</feature>
<sequence>MKEVSMHMNLDKGTLNRKNSSSSEMVDSFMFEAESRKEDYVAGKNKKEKEQKNIDVLAGKLSEPFKKILDNENTEEDFMEFGINPEFFRNRKKEGTKFRRWSATDENMFSVPVEYKGIRNKKRKNAKESSALKDDDDPNKSDKEITNINSGVL</sequence>
<evidence type="ECO:0000313" key="3">
    <source>
        <dbReference type="Proteomes" id="UP001327560"/>
    </source>
</evidence>
<evidence type="ECO:0000313" key="2">
    <source>
        <dbReference type="EMBL" id="WOL08610.1"/>
    </source>
</evidence>
<name>A0AAQ3QHN6_9LILI</name>
<dbReference type="EMBL" id="CP136894">
    <property type="protein sequence ID" value="WOL08610.1"/>
    <property type="molecule type" value="Genomic_DNA"/>
</dbReference>
<feature type="region of interest" description="Disordered" evidence="1">
    <location>
        <begin position="1"/>
        <end position="21"/>
    </location>
</feature>
<accession>A0AAQ3QHN6</accession>
<proteinExistence type="predicted"/>
<gene>
    <name evidence="2" type="ORF">Cni_G17363</name>
</gene>
<reference evidence="2 3" key="1">
    <citation type="submission" date="2023-10" db="EMBL/GenBank/DDBJ databases">
        <title>Chromosome-scale genome assembly provides insights into flower coloration mechanisms of Canna indica.</title>
        <authorList>
            <person name="Li C."/>
        </authorList>
    </citation>
    <scope>NUCLEOTIDE SEQUENCE [LARGE SCALE GENOMIC DNA]</scope>
    <source>
        <tissue evidence="2">Flower</tissue>
    </source>
</reference>